<reference evidence="2 3" key="1">
    <citation type="submission" date="2022-05" db="EMBL/GenBank/DDBJ databases">
        <authorList>
            <consortium name="Genoscope - CEA"/>
            <person name="William W."/>
        </authorList>
    </citation>
    <scope>NUCLEOTIDE SEQUENCE [LARGE SCALE GENOMIC DNA]</scope>
</reference>
<dbReference type="EMBL" id="CALNXK010000004">
    <property type="protein sequence ID" value="CAH3036196.1"/>
    <property type="molecule type" value="Genomic_DNA"/>
</dbReference>
<keyword evidence="3" id="KW-1185">Reference proteome</keyword>
<organism evidence="2 3">
    <name type="scientific">Porites lobata</name>
    <dbReference type="NCBI Taxonomy" id="104759"/>
    <lineage>
        <taxon>Eukaryota</taxon>
        <taxon>Metazoa</taxon>
        <taxon>Cnidaria</taxon>
        <taxon>Anthozoa</taxon>
        <taxon>Hexacorallia</taxon>
        <taxon>Scleractinia</taxon>
        <taxon>Fungiina</taxon>
        <taxon>Poritidae</taxon>
        <taxon>Porites</taxon>
    </lineage>
</organism>
<name>A0ABN8MUG6_9CNID</name>
<protein>
    <submittedName>
        <fullName evidence="2">Uncharacterized protein</fullName>
    </submittedName>
</protein>
<feature type="region of interest" description="Disordered" evidence="1">
    <location>
        <begin position="649"/>
        <end position="678"/>
    </location>
</feature>
<evidence type="ECO:0000313" key="3">
    <source>
        <dbReference type="Proteomes" id="UP001159405"/>
    </source>
</evidence>
<accession>A0ABN8MUG6</accession>
<dbReference type="Proteomes" id="UP001159405">
    <property type="component" value="Unassembled WGS sequence"/>
</dbReference>
<feature type="compositionally biased region" description="Polar residues" evidence="1">
    <location>
        <begin position="661"/>
        <end position="678"/>
    </location>
</feature>
<evidence type="ECO:0000256" key="1">
    <source>
        <dbReference type="SAM" id="MobiDB-lite"/>
    </source>
</evidence>
<proteinExistence type="predicted"/>
<sequence length="678" mass="73935">MHRKTDQPQQMVPTLAPEDVMAEKLAAEVISSSLREVAEIVLKEEVVPVVAHEVGEAREKNSAVKLIPDFAIELESVRRATEVLIREELLNVIAEDLAAKVITSSLRELESVSLVEDIASEAEKIIPEATCESTDSVIEPESEDPELHRSVKETLSDVTRPSDDDKLSNKAHECFLEWETVSAVQPEIALEFENVTAVTEICLQEEIVSVVAHEVGEAKKKNSAVKLVPDFAIELESLRGVTEVLGQEELINVIAKDLAADVITSSLRELESVNLVEEIASEAEAIQAVVCELTDSVIELESEDPVMDEVSETSVDLLVDKLSGAVEGSECMLKWETVGVIEPEIEVEFEGVAAVTDIPVQEEIISGVVHNLSAEVKPDLSFEPQSVTAEIDIPLEVGNSTSTRGSVSTKKESAFFPECSLQMENGSDVSSISNEAAAAEVKPSCTLSPESSLDLKSVEMYAAECPDPNDDIIGKKTMPNREFGLTCIAGKVDQHVLNAEAVEFIPRFSTTSGFVTDTFAKPAHRIAGQVDQHHHVLNPDADEFIPCFQATRAFETKVFGKLELGIAGQGDQRHILNPEADTFKPRFQATGGIQTDDFDRTEFGIPGGRHSLNVFAKDFVPADFQNRASASMVVPPEYDVAPIAAPALPHPVRPRRRARRQNNPSVLNHPQNLQPRGI</sequence>
<gene>
    <name evidence="2" type="ORF">PLOB_00030831</name>
</gene>
<evidence type="ECO:0000313" key="2">
    <source>
        <dbReference type="EMBL" id="CAH3036196.1"/>
    </source>
</evidence>
<comment type="caution">
    <text evidence="2">The sequence shown here is derived from an EMBL/GenBank/DDBJ whole genome shotgun (WGS) entry which is preliminary data.</text>
</comment>